<dbReference type="AlphaFoldDB" id="A0A2P8I503"/>
<dbReference type="InterPro" id="IPR024516">
    <property type="entry name" value="Mce_C"/>
</dbReference>
<dbReference type="PANTHER" id="PTHR33371:SF4">
    <property type="entry name" value="INTERMEMBRANE PHOSPHOLIPID TRANSPORT SYSTEM BINDING PROTEIN MLAD"/>
    <property type="match status" value="1"/>
</dbReference>
<dbReference type="InterPro" id="IPR005693">
    <property type="entry name" value="Mce"/>
</dbReference>
<name>A0A2P8I503_SACCR</name>
<dbReference type="NCBIfam" id="TIGR00996">
    <property type="entry name" value="Mtu_fam_mce"/>
    <property type="match status" value="1"/>
</dbReference>
<feature type="transmembrane region" description="Helical" evidence="1">
    <location>
        <begin position="12"/>
        <end position="33"/>
    </location>
</feature>
<sequence length="335" mass="35179">MFVRTHGTRRLVVALAQGFVLVLVATAAVWWIFLRPSPTRVTAYFAAAVGVYEGSDVRVLGVKVGRVVGVLPDGASVRVDLELDDGVDVPADARAVVVSPNIVADRYVQLTPVYTGGDRIAPGAVITSARTAGTVELDELYASLDTLLTALGPNGANREGALSDLLNTGAENLDGNGAALGESIRQLADAARTLAGSRDDLFGTVDNLQSFTAMLAANDEQVGTLADQLADVSGFFAAERDDLGAALGELATALEQVRDFVHDNRDRVRSSVDDLAVLTGLLVRQQESLTEMLEVAPLALHNVVNAYDPATGTLNARANLNEFVTDLLSVPGGAR</sequence>
<comment type="caution">
    <text evidence="4">The sequence shown here is derived from an EMBL/GenBank/DDBJ whole genome shotgun (WGS) entry which is preliminary data.</text>
</comment>
<keyword evidence="1" id="KW-1133">Transmembrane helix</keyword>
<proteinExistence type="predicted"/>
<organism evidence="4 5">
    <name type="scientific">Saccharothrix carnea</name>
    <dbReference type="NCBI Taxonomy" id="1280637"/>
    <lineage>
        <taxon>Bacteria</taxon>
        <taxon>Bacillati</taxon>
        <taxon>Actinomycetota</taxon>
        <taxon>Actinomycetes</taxon>
        <taxon>Pseudonocardiales</taxon>
        <taxon>Pseudonocardiaceae</taxon>
        <taxon>Saccharothrix</taxon>
    </lineage>
</organism>
<keyword evidence="1" id="KW-0812">Transmembrane</keyword>
<reference evidence="4 5" key="1">
    <citation type="submission" date="2018-03" db="EMBL/GenBank/DDBJ databases">
        <title>Genomic Encyclopedia of Type Strains, Phase III (KMG-III): the genomes of soil and plant-associated and newly described type strains.</title>
        <authorList>
            <person name="Whitman W."/>
        </authorList>
    </citation>
    <scope>NUCLEOTIDE SEQUENCE [LARGE SCALE GENOMIC DNA]</scope>
    <source>
        <strain evidence="4 5">CGMCC 4.7097</strain>
    </source>
</reference>
<dbReference type="Pfam" id="PF02470">
    <property type="entry name" value="MlaD"/>
    <property type="match status" value="1"/>
</dbReference>
<dbReference type="InterPro" id="IPR003399">
    <property type="entry name" value="Mce/MlaD"/>
</dbReference>
<keyword evidence="5" id="KW-1185">Reference proteome</keyword>
<dbReference type="GO" id="GO:0005576">
    <property type="term" value="C:extracellular region"/>
    <property type="evidence" value="ECO:0007669"/>
    <property type="project" value="TreeGrafter"/>
</dbReference>
<keyword evidence="1" id="KW-0472">Membrane</keyword>
<evidence type="ECO:0000313" key="5">
    <source>
        <dbReference type="Proteomes" id="UP000241118"/>
    </source>
</evidence>
<dbReference type="PANTHER" id="PTHR33371">
    <property type="entry name" value="INTERMEMBRANE PHOSPHOLIPID TRANSPORT SYSTEM BINDING PROTEIN MLAD-RELATED"/>
    <property type="match status" value="1"/>
</dbReference>
<evidence type="ECO:0000256" key="1">
    <source>
        <dbReference type="SAM" id="Phobius"/>
    </source>
</evidence>
<protein>
    <submittedName>
        <fullName evidence="4">Virulence factor Mce-like protein</fullName>
    </submittedName>
</protein>
<evidence type="ECO:0000259" key="3">
    <source>
        <dbReference type="Pfam" id="PF11887"/>
    </source>
</evidence>
<evidence type="ECO:0000259" key="2">
    <source>
        <dbReference type="Pfam" id="PF02470"/>
    </source>
</evidence>
<dbReference type="InterPro" id="IPR052336">
    <property type="entry name" value="MlaD_Phospholipid_Transporter"/>
</dbReference>
<gene>
    <name evidence="4" type="ORF">B0I31_109335</name>
</gene>
<dbReference type="Proteomes" id="UP000241118">
    <property type="component" value="Unassembled WGS sequence"/>
</dbReference>
<dbReference type="RefSeq" id="WP_106618228.1">
    <property type="nucleotide sequence ID" value="NZ_PYAX01000009.1"/>
</dbReference>
<feature type="domain" description="Mammalian cell entry C-terminal" evidence="3">
    <location>
        <begin position="118"/>
        <end position="316"/>
    </location>
</feature>
<dbReference type="EMBL" id="PYAX01000009">
    <property type="protein sequence ID" value="PSL53545.1"/>
    <property type="molecule type" value="Genomic_DNA"/>
</dbReference>
<dbReference type="Pfam" id="PF11887">
    <property type="entry name" value="Mce4_CUP1"/>
    <property type="match status" value="1"/>
</dbReference>
<evidence type="ECO:0000313" key="4">
    <source>
        <dbReference type="EMBL" id="PSL53545.1"/>
    </source>
</evidence>
<accession>A0A2P8I503</accession>
<feature type="domain" description="Mce/MlaD" evidence="2">
    <location>
        <begin position="38"/>
        <end position="112"/>
    </location>
</feature>
<dbReference type="OrthoDB" id="4516955at2"/>